<organism evidence="2 3">
    <name type="scientific">Metapseudomonas resinovorans</name>
    <name type="common">Pseudomonas resinovorans</name>
    <dbReference type="NCBI Taxonomy" id="53412"/>
    <lineage>
        <taxon>Bacteria</taxon>
        <taxon>Pseudomonadati</taxon>
        <taxon>Pseudomonadota</taxon>
        <taxon>Gammaproteobacteria</taxon>
        <taxon>Pseudomonadales</taxon>
        <taxon>Pseudomonadaceae</taxon>
        <taxon>Metapseudomonas</taxon>
    </lineage>
</organism>
<evidence type="ECO:0000313" key="3">
    <source>
        <dbReference type="Proteomes" id="UP001211689"/>
    </source>
</evidence>
<feature type="transmembrane region" description="Helical" evidence="1">
    <location>
        <begin position="70"/>
        <end position="88"/>
    </location>
</feature>
<keyword evidence="1" id="KW-0472">Membrane</keyword>
<feature type="transmembrane region" description="Helical" evidence="1">
    <location>
        <begin position="108"/>
        <end position="128"/>
    </location>
</feature>
<evidence type="ECO:0008006" key="4">
    <source>
        <dbReference type="Google" id="ProtNLM"/>
    </source>
</evidence>
<feature type="transmembrane region" description="Helical" evidence="1">
    <location>
        <begin position="20"/>
        <end position="40"/>
    </location>
</feature>
<evidence type="ECO:0000313" key="2">
    <source>
        <dbReference type="EMBL" id="MDA8483516.1"/>
    </source>
</evidence>
<sequence length="216" mass="23531">MEFFHLVTALLKQEANLELVRLAVVYMHLIACCVAVGLVVTSDLAMARQLLRGDDSAHCQSSHLESLQRTISLSLLALWVTGAAIILLDMSVKDWTYLLNPKLQAKVLIVALLTVNGMLLHRAVLPALARAGSLLALQPAVRSLTLFAGTVSAVSWFYAALLGVGRPLAWKYSLAELMAAYPLLIIAGYGVMRLLVALARKRSRTEVITTSLPDRQ</sequence>
<accession>A0ABT4Y424</accession>
<dbReference type="Proteomes" id="UP001211689">
    <property type="component" value="Unassembled WGS sequence"/>
</dbReference>
<feature type="transmembrane region" description="Helical" evidence="1">
    <location>
        <begin position="140"/>
        <end position="159"/>
    </location>
</feature>
<keyword evidence="3" id="KW-1185">Reference proteome</keyword>
<reference evidence="2 3" key="1">
    <citation type="submission" date="2022-07" db="EMBL/GenBank/DDBJ databases">
        <title>Genome Analysis of Selected Gammaproteobacteria from Nigerian Food snails.</title>
        <authorList>
            <person name="Okafor A.C."/>
        </authorList>
    </citation>
    <scope>NUCLEOTIDE SEQUENCE [LARGE SCALE GENOMIC DNA]</scope>
    <source>
        <strain evidence="2 3">Awg 2</strain>
    </source>
</reference>
<name>A0ABT4Y424_METRE</name>
<feature type="transmembrane region" description="Helical" evidence="1">
    <location>
        <begin position="179"/>
        <end position="199"/>
    </location>
</feature>
<dbReference type="RefSeq" id="WP_271470721.1">
    <property type="nucleotide sequence ID" value="NZ_JANEWF010000008.1"/>
</dbReference>
<gene>
    <name evidence="2" type="ORF">NNO07_10580</name>
</gene>
<proteinExistence type="predicted"/>
<protein>
    <recommendedName>
        <fullName evidence="4">DUF2214 domain-containing protein</fullName>
    </recommendedName>
</protein>
<dbReference type="EMBL" id="JANEWF010000008">
    <property type="protein sequence ID" value="MDA8483516.1"/>
    <property type="molecule type" value="Genomic_DNA"/>
</dbReference>
<keyword evidence="1" id="KW-0812">Transmembrane</keyword>
<keyword evidence="1" id="KW-1133">Transmembrane helix</keyword>
<comment type="caution">
    <text evidence="2">The sequence shown here is derived from an EMBL/GenBank/DDBJ whole genome shotgun (WGS) entry which is preliminary data.</text>
</comment>
<evidence type="ECO:0000256" key="1">
    <source>
        <dbReference type="SAM" id="Phobius"/>
    </source>
</evidence>